<dbReference type="EMBL" id="CAADFN010000230">
    <property type="protein sequence ID" value="VFK25257.1"/>
    <property type="molecule type" value="Genomic_DNA"/>
</dbReference>
<gene>
    <name evidence="1" type="ORF">BECKLFY1418C_GA0070996_12302</name>
</gene>
<proteinExistence type="predicted"/>
<organism evidence="1">
    <name type="scientific">Candidatus Kentrum sp. LFY</name>
    <dbReference type="NCBI Taxonomy" id="2126342"/>
    <lineage>
        <taxon>Bacteria</taxon>
        <taxon>Pseudomonadati</taxon>
        <taxon>Pseudomonadota</taxon>
        <taxon>Gammaproteobacteria</taxon>
        <taxon>Candidatus Kentrum</taxon>
    </lineage>
</organism>
<protein>
    <submittedName>
        <fullName evidence="1">Uncharacterized protein</fullName>
    </submittedName>
</protein>
<dbReference type="AlphaFoldDB" id="A0A450X7G9"/>
<sequence>MREIRPEVVVRIFGRESPFQPGRNRDGFPGMSREFSRRQAVKGYGLFGKDLLQGFGVQYPINPTLNDVRVCSINPLGDCIGQGVKATGELT</sequence>
<accession>A0A450X7G9</accession>
<reference evidence="1" key="1">
    <citation type="submission" date="2019-02" db="EMBL/GenBank/DDBJ databases">
        <authorList>
            <person name="Gruber-Vodicka R. H."/>
            <person name="Seah K. B. B."/>
        </authorList>
    </citation>
    <scope>NUCLEOTIDE SEQUENCE</scope>
    <source>
        <strain evidence="1">BECK_BY7</strain>
    </source>
</reference>
<name>A0A450X7G9_9GAMM</name>
<evidence type="ECO:0000313" key="1">
    <source>
        <dbReference type="EMBL" id="VFK25257.1"/>
    </source>
</evidence>